<keyword evidence="1" id="KW-0732">Signal</keyword>
<protein>
    <recommendedName>
        <fullName evidence="4">TPM domain-containing protein</fullName>
    </recommendedName>
</protein>
<dbReference type="Proteomes" id="UP000596742">
    <property type="component" value="Unassembled WGS sequence"/>
</dbReference>
<keyword evidence="3" id="KW-1185">Reference proteome</keyword>
<dbReference type="InterPro" id="IPR033438">
    <property type="entry name" value="MOLO1"/>
</dbReference>
<dbReference type="GO" id="GO:0005892">
    <property type="term" value="C:acetylcholine-gated channel complex"/>
    <property type="evidence" value="ECO:0007669"/>
    <property type="project" value="InterPro"/>
</dbReference>
<gene>
    <name evidence="2" type="ORF">MGAL_10B078423</name>
</gene>
<feature type="signal peptide" evidence="1">
    <location>
        <begin position="1"/>
        <end position="22"/>
    </location>
</feature>
<feature type="chain" id="PRO_5032976307" description="TPM domain-containing protein" evidence="1">
    <location>
        <begin position="23"/>
        <end position="209"/>
    </location>
</feature>
<comment type="caution">
    <text evidence="2">The sequence shown here is derived from an EMBL/GenBank/DDBJ whole genome shotgun (WGS) entry which is preliminary data.</text>
</comment>
<organism evidence="2 3">
    <name type="scientific">Mytilus galloprovincialis</name>
    <name type="common">Mediterranean mussel</name>
    <dbReference type="NCBI Taxonomy" id="29158"/>
    <lineage>
        <taxon>Eukaryota</taxon>
        <taxon>Metazoa</taxon>
        <taxon>Spiralia</taxon>
        <taxon>Lophotrochozoa</taxon>
        <taxon>Mollusca</taxon>
        <taxon>Bivalvia</taxon>
        <taxon>Autobranchia</taxon>
        <taxon>Pteriomorphia</taxon>
        <taxon>Mytilida</taxon>
        <taxon>Mytiloidea</taxon>
        <taxon>Mytilidae</taxon>
        <taxon>Mytilinae</taxon>
        <taxon>Mytilus</taxon>
    </lineage>
</organism>
<evidence type="ECO:0000313" key="3">
    <source>
        <dbReference type="Proteomes" id="UP000596742"/>
    </source>
</evidence>
<dbReference type="PANTHER" id="PTHR33748:SF5">
    <property type="entry name" value="GROUND-LIKE DOMAIN-CONTAINING PROTEIN"/>
    <property type="match status" value="1"/>
</dbReference>
<dbReference type="PANTHER" id="PTHR33748">
    <property type="entry name" value="PROTEIN CBG04600"/>
    <property type="match status" value="1"/>
</dbReference>
<dbReference type="Pfam" id="PF17175">
    <property type="entry name" value="MOLO1"/>
    <property type="match status" value="1"/>
</dbReference>
<dbReference type="EMBL" id="UYJE01009365">
    <property type="protein sequence ID" value="VDI72845.1"/>
    <property type="molecule type" value="Genomic_DNA"/>
</dbReference>
<evidence type="ECO:0000256" key="1">
    <source>
        <dbReference type="SAM" id="SignalP"/>
    </source>
</evidence>
<sequence length="209" mass="23974">MITEMYSCCILLMVSLLSVCSGIETQWKVQEFPNPIYQVEDCGRSADVEKSWICDPNKVISEQDVNDISDKLVEIYTNSRCNCAMCINNRTGYVVMVAIMPKMYRIINASNSMSDIIQDARVYSYYLSMYWGSFATCKQLVLLLVSRDDGVVYTLTQMDARRKLTDEMITKITLDNQKYFDGNDRVKMGQGIKSMINKYGELLRKPSTE</sequence>
<reference evidence="2" key="1">
    <citation type="submission" date="2018-11" db="EMBL/GenBank/DDBJ databases">
        <authorList>
            <person name="Alioto T."/>
            <person name="Alioto T."/>
        </authorList>
    </citation>
    <scope>NUCLEOTIDE SEQUENCE</scope>
</reference>
<evidence type="ECO:0000313" key="2">
    <source>
        <dbReference type="EMBL" id="VDI72845.1"/>
    </source>
</evidence>
<dbReference type="AlphaFoldDB" id="A0A8B6H245"/>
<proteinExistence type="predicted"/>
<evidence type="ECO:0008006" key="4">
    <source>
        <dbReference type="Google" id="ProtNLM"/>
    </source>
</evidence>
<name>A0A8B6H245_MYTGA</name>
<dbReference type="Gene3D" id="3.10.310.50">
    <property type="match status" value="1"/>
</dbReference>
<dbReference type="OrthoDB" id="8062037at2759"/>
<accession>A0A8B6H245</accession>